<keyword evidence="1" id="KW-0812">Transmembrane</keyword>
<sequence>MLFGRSAADWLHARVTIGRPTLVGAQSVLGVYGGYFGGGVGLITTAVYGLLANIQPREFVRDPHADAVGRQPRRGDRLHHLCDGVVVGVPADAGGIGDRRLGGGRDREAAVGAGGAGVDAAGDGDDDGDLLCAGVRPLASDPPPGGGWGEGRDGGGLATAIADVDRVRHLSTSENESSIMQSFDPTPLPLYQVVLIGLLASIAVWLLSGSYLFAILSFVFVAGGRLGIAYWNSVSEKPPQD</sequence>
<evidence type="ECO:0000256" key="1">
    <source>
        <dbReference type="SAM" id="Phobius"/>
    </source>
</evidence>
<keyword evidence="1" id="KW-1133">Transmembrane helix</keyword>
<keyword evidence="1" id="KW-0472">Membrane</keyword>
<proteinExistence type="predicted"/>
<feature type="transmembrane region" description="Helical" evidence="1">
    <location>
        <begin position="213"/>
        <end position="231"/>
    </location>
</feature>
<feature type="transmembrane region" description="Helical" evidence="1">
    <location>
        <begin position="29"/>
        <end position="51"/>
    </location>
</feature>
<accession>A0AAD4MG02</accession>
<organism evidence="2 3">
    <name type="scientific">Ditylenchus destructor</name>
    <dbReference type="NCBI Taxonomy" id="166010"/>
    <lineage>
        <taxon>Eukaryota</taxon>
        <taxon>Metazoa</taxon>
        <taxon>Ecdysozoa</taxon>
        <taxon>Nematoda</taxon>
        <taxon>Chromadorea</taxon>
        <taxon>Rhabditida</taxon>
        <taxon>Tylenchina</taxon>
        <taxon>Tylenchomorpha</taxon>
        <taxon>Sphaerularioidea</taxon>
        <taxon>Anguinidae</taxon>
        <taxon>Anguininae</taxon>
        <taxon>Ditylenchus</taxon>
    </lineage>
</organism>
<dbReference type="AlphaFoldDB" id="A0AAD4MG02"/>
<feature type="transmembrane region" description="Helical" evidence="1">
    <location>
        <begin position="188"/>
        <end position="207"/>
    </location>
</feature>
<evidence type="ECO:0000313" key="2">
    <source>
        <dbReference type="EMBL" id="KAI1692355.1"/>
    </source>
</evidence>
<keyword evidence="3" id="KW-1185">Reference proteome</keyword>
<name>A0AAD4MG02_9BILA</name>
<reference evidence="2" key="1">
    <citation type="submission" date="2022-01" db="EMBL/GenBank/DDBJ databases">
        <title>Genome Sequence Resource for Two Populations of Ditylenchus destructor, the Migratory Endoparasitic Phytonematode.</title>
        <authorList>
            <person name="Zhang H."/>
            <person name="Lin R."/>
            <person name="Xie B."/>
        </authorList>
    </citation>
    <scope>NUCLEOTIDE SEQUENCE</scope>
    <source>
        <strain evidence="2">BazhouSP</strain>
    </source>
</reference>
<protein>
    <submittedName>
        <fullName evidence="2">Uncharacterized protein</fullName>
    </submittedName>
</protein>
<evidence type="ECO:0000313" key="3">
    <source>
        <dbReference type="Proteomes" id="UP001201812"/>
    </source>
</evidence>
<dbReference type="Proteomes" id="UP001201812">
    <property type="component" value="Unassembled WGS sequence"/>
</dbReference>
<dbReference type="EMBL" id="JAKKPZ010000780">
    <property type="protein sequence ID" value="KAI1692355.1"/>
    <property type="molecule type" value="Genomic_DNA"/>
</dbReference>
<comment type="caution">
    <text evidence="2">The sequence shown here is derived from an EMBL/GenBank/DDBJ whole genome shotgun (WGS) entry which is preliminary data.</text>
</comment>
<gene>
    <name evidence="2" type="ORF">DdX_21313</name>
</gene>